<dbReference type="Proteomes" id="UP000054928">
    <property type="component" value="Unassembled WGS sequence"/>
</dbReference>
<name>A0A0P1AA60_PLAHL</name>
<dbReference type="EMBL" id="CCYD01000286">
    <property type="protein sequence ID" value="CEG37385.1"/>
    <property type="molecule type" value="Genomic_DNA"/>
</dbReference>
<accession>A0A0P1AA60</accession>
<keyword evidence="2" id="KW-1185">Reference proteome</keyword>
<evidence type="ECO:0000313" key="1">
    <source>
        <dbReference type="EMBL" id="CEG37385.1"/>
    </source>
</evidence>
<protein>
    <submittedName>
        <fullName evidence="1">Uncharacterized protein</fullName>
    </submittedName>
</protein>
<evidence type="ECO:0000313" key="2">
    <source>
        <dbReference type="Proteomes" id="UP000054928"/>
    </source>
</evidence>
<dbReference type="GeneID" id="36400034"/>
<dbReference type="RefSeq" id="XP_024573754.1">
    <property type="nucleotide sequence ID" value="XM_024722705.1"/>
</dbReference>
<proteinExistence type="predicted"/>
<dbReference type="AlphaFoldDB" id="A0A0P1AA60"/>
<organism evidence="1 2">
    <name type="scientific">Plasmopara halstedii</name>
    <name type="common">Downy mildew of sunflower</name>
    <dbReference type="NCBI Taxonomy" id="4781"/>
    <lineage>
        <taxon>Eukaryota</taxon>
        <taxon>Sar</taxon>
        <taxon>Stramenopiles</taxon>
        <taxon>Oomycota</taxon>
        <taxon>Peronosporomycetes</taxon>
        <taxon>Peronosporales</taxon>
        <taxon>Peronosporaceae</taxon>
        <taxon>Plasmopara</taxon>
    </lineage>
</organism>
<sequence>MLIWKPASKTEKSTESVRTLAHKVGQLSVEEFQNVTDEFTKRNALRRTSREDILTAIQAQCAYSRRIISASTQSSRPTFRAHAVYRAIRAEPVATSGFLNSQDRL</sequence>
<reference evidence="2" key="1">
    <citation type="submission" date="2014-09" db="EMBL/GenBank/DDBJ databases">
        <authorList>
            <person name="Sharma Rahul"/>
            <person name="Thines Marco"/>
        </authorList>
    </citation>
    <scope>NUCLEOTIDE SEQUENCE [LARGE SCALE GENOMIC DNA]</scope>
</reference>